<reference evidence="2" key="1">
    <citation type="journal article" date="2013" name="Mol. Plant Microbe Interact.">
        <title>Global aspects of pacC regulation of pathogenicity genes in Colletotrichum gloeosporioides as revealed by transcriptome analysis.</title>
        <authorList>
            <person name="Alkan N."/>
            <person name="Meng X."/>
            <person name="Friedlander G."/>
            <person name="Reuveni E."/>
            <person name="Sukno S."/>
            <person name="Sherman A."/>
            <person name="Thon M."/>
            <person name="Fluhr R."/>
            <person name="Prusky D."/>
        </authorList>
    </citation>
    <scope>NUCLEOTIDE SEQUENCE [LARGE SCALE GENOMIC DNA]</scope>
    <source>
        <strain evidence="2">Cg-14</strain>
    </source>
</reference>
<dbReference type="HOGENOM" id="CLU_2704647_0_0_1"/>
<dbReference type="Proteomes" id="UP000015530">
    <property type="component" value="Unassembled WGS sequence"/>
</dbReference>
<sequence>MSKGGCSRKGVWTAIPNGLCAAFDPVSAVIASHPAYFVQLCKQTACCQARGSHFKPLGGSAGMKAVSRTRGIP</sequence>
<dbReference type="EMBL" id="AMYD01000835">
    <property type="protein sequence ID" value="EQB55904.1"/>
    <property type="molecule type" value="Genomic_DNA"/>
</dbReference>
<proteinExistence type="predicted"/>
<organism evidence="1 2">
    <name type="scientific">Colletotrichum gloeosporioides (strain Cg-14)</name>
    <name type="common">Anthracnose fungus</name>
    <name type="synonym">Glomerella cingulata</name>
    <dbReference type="NCBI Taxonomy" id="1237896"/>
    <lineage>
        <taxon>Eukaryota</taxon>
        <taxon>Fungi</taxon>
        <taxon>Dikarya</taxon>
        <taxon>Ascomycota</taxon>
        <taxon>Pezizomycotina</taxon>
        <taxon>Sordariomycetes</taxon>
        <taxon>Hypocreomycetidae</taxon>
        <taxon>Glomerellales</taxon>
        <taxon>Glomerellaceae</taxon>
        <taxon>Colletotrichum</taxon>
        <taxon>Colletotrichum gloeosporioides species complex</taxon>
    </lineage>
</organism>
<comment type="caution">
    <text evidence="1">The sequence shown here is derived from an EMBL/GenBank/DDBJ whole genome shotgun (WGS) entry which is preliminary data.</text>
</comment>
<protein>
    <submittedName>
        <fullName evidence="1">Uncharacterized protein</fullName>
    </submittedName>
</protein>
<evidence type="ECO:0000313" key="2">
    <source>
        <dbReference type="Proteomes" id="UP000015530"/>
    </source>
</evidence>
<evidence type="ECO:0000313" key="1">
    <source>
        <dbReference type="EMBL" id="EQB55904.1"/>
    </source>
</evidence>
<gene>
    <name evidence="1" type="ORF">CGLO_04116</name>
</gene>
<accession>T0KUX0</accession>
<name>T0KUX0_COLGC</name>
<dbReference type="AlphaFoldDB" id="T0KUX0"/>